<gene>
    <name evidence="2" type="primary">AMV227</name>
</gene>
<evidence type="ECO:0000313" key="3">
    <source>
        <dbReference type="Proteomes" id="UP000000872"/>
    </source>
</evidence>
<dbReference type="RefSeq" id="NP_065009.1">
    <property type="nucleotide sequence ID" value="NC_002520.1"/>
</dbReference>
<evidence type="ECO:0000313" key="2">
    <source>
        <dbReference type="EMBL" id="AAG02933.1"/>
    </source>
</evidence>
<accession>Q9EMH9</accession>
<keyword evidence="1" id="KW-0812">Transmembrane</keyword>
<feature type="transmembrane region" description="Helical" evidence="1">
    <location>
        <begin position="61"/>
        <end position="84"/>
    </location>
</feature>
<organism evidence="2 3">
    <name type="scientific">Amsacta moorei entomopoxvirus</name>
    <name type="common">AmEPV</name>
    <dbReference type="NCBI Taxonomy" id="28321"/>
    <lineage>
        <taxon>Viruses</taxon>
        <taxon>Varidnaviria</taxon>
        <taxon>Bamfordvirae</taxon>
        <taxon>Nucleocytoviricota</taxon>
        <taxon>Pokkesviricetes</taxon>
        <taxon>Chitovirales</taxon>
        <taxon>Poxviridae</taxon>
        <taxon>Entomopoxvirinae</taxon>
        <taxon>Betaentomopoxvirus</taxon>
    </lineage>
</organism>
<dbReference type="KEGG" id="vg:1494817"/>
<reference evidence="2 3" key="1">
    <citation type="journal article" date="2000" name="Virology">
        <title>Complete genomic sequence of the Amsacta moorei entomopoxvirus: analysis and comparison with other poxviruses.</title>
        <authorList>
            <person name="Bawden A.L."/>
            <person name="Glassberg K.J."/>
            <person name="Diggans J."/>
            <person name="Shaw R."/>
            <person name="Farmerie W."/>
            <person name="Moyer R.W."/>
        </authorList>
    </citation>
    <scope>NUCLEOTIDE SEQUENCE [LARGE SCALE GENOMIC DNA]</scope>
</reference>
<keyword evidence="3" id="KW-1185">Reference proteome</keyword>
<dbReference type="GeneID" id="1494817"/>
<sequence length="86" mass="10313">MCVIRVICPNIDIMLLSIINAYFSFIKYILLYIFLSISINLSKKSTLKLIFNIFIISKCNLYILLKFFNIFLFLIFFLYFLYILSK</sequence>
<proteinExistence type="predicted"/>
<feature type="transmembrane region" description="Helical" evidence="1">
    <location>
        <begin position="19"/>
        <end position="41"/>
    </location>
</feature>
<dbReference type="EMBL" id="AF250284">
    <property type="protein sequence ID" value="AAG02933.1"/>
    <property type="molecule type" value="Genomic_DNA"/>
</dbReference>
<keyword evidence="1" id="KW-1133">Transmembrane helix</keyword>
<organismHost>
    <name type="scientific">Amsacta</name>
    <dbReference type="NCBI Taxonomy" id="340055"/>
</organismHost>
<name>Q9EMH9_AMEPV</name>
<keyword evidence="1" id="KW-0472">Membrane</keyword>
<protein>
    <submittedName>
        <fullName evidence="2">AMV227</fullName>
    </submittedName>
</protein>
<evidence type="ECO:0000256" key="1">
    <source>
        <dbReference type="SAM" id="Phobius"/>
    </source>
</evidence>
<dbReference type="Proteomes" id="UP000000872">
    <property type="component" value="Segment"/>
</dbReference>